<accession>A0A4W3JVM9</accession>
<dbReference type="SMART" id="SM01130">
    <property type="entry name" value="DHDPS"/>
    <property type="match status" value="1"/>
</dbReference>
<dbReference type="GO" id="GO:0008747">
    <property type="term" value="F:N-acetylneuraminate lyase activity"/>
    <property type="evidence" value="ECO:0007669"/>
    <property type="project" value="UniProtKB-EC"/>
</dbReference>
<evidence type="ECO:0000313" key="11">
    <source>
        <dbReference type="Ensembl" id="ENSCMIP00000043176.1"/>
    </source>
</evidence>
<comment type="catalytic activity">
    <reaction evidence="10">
        <text>aceneuramate = aldehydo-N-acetyl-D-mannosamine + pyruvate</text>
        <dbReference type="Rhea" id="RHEA:23296"/>
        <dbReference type="ChEBI" id="CHEBI:15361"/>
        <dbReference type="ChEBI" id="CHEBI:17122"/>
        <dbReference type="ChEBI" id="CHEBI:173083"/>
        <dbReference type="EC" id="4.1.3.3"/>
    </reaction>
</comment>
<dbReference type="AlphaFoldDB" id="A0A4W3JVM9"/>
<comment type="pathway">
    <text evidence="2">Amino-sugar metabolism; N-acetylneuraminate degradation.</text>
</comment>
<evidence type="ECO:0000256" key="6">
    <source>
        <dbReference type="ARBA" id="ARBA00022490"/>
    </source>
</evidence>
<evidence type="ECO:0000256" key="9">
    <source>
        <dbReference type="ARBA" id="ARBA00023277"/>
    </source>
</evidence>
<evidence type="ECO:0000256" key="3">
    <source>
        <dbReference type="ARBA" id="ARBA00006324"/>
    </source>
</evidence>
<dbReference type="PANTHER" id="PTHR12128:SF21">
    <property type="entry name" value="N-ACETYLNEURAMINATE LYASE"/>
    <property type="match status" value="1"/>
</dbReference>
<dbReference type="Pfam" id="PF00701">
    <property type="entry name" value="DHDPS"/>
    <property type="match status" value="1"/>
</dbReference>
<protein>
    <recommendedName>
        <fullName evidence="5">N-acetylneuraminate lyase</fullName>
        <ecNumber evidence="5">4.1.3.3</ecNumber>
    </recommendedName>
</protein>
<organism evidence="11 12">
    <name type="scientific">Callorhinchus milii</name>
    <name type="common">Ghost shark</name>
    <dbReference type="NCBI Taxonomy" id="7868"/>
    <lineage>
        <taxon>Eukaryota</taxon>
        <taxon>Metazoa</taxon>
        <taxon>Chordata</taxon>
        <taxon>Craniata</taxon>
        <taxon>Vertebrata</taxon>
        <taxon>Chondrichthyes</taxon>
        <taxon>Holocephali</taxon>
        <taxon>Chimaeriformes</taxon>
        <taxon>Callorhinchidae</taxon>
        <taxon>Callorhinchus</taxon>
    </lineage>
</organism>
<comment type="subunit">
    <text evidence="4">Homotetramer.</text>
</comment>
<comment type="subcellular location">
    <subcellularLocation>
        <location evidence="1">Cytoplasm</location>
    </subcellularLocation>
</comment>
<evidence type="ECO:0000256" key="7">
    <source>
        <dbReference type="ARBA" id="ARBA00023239"/>
    </source>
</evidence>
<keyword evidence="8" id="KW-0704">Schiff base</keyword>
<comment type="similarity">
    <text evidence="3">Belongs to the DapA family. NanA subfamily.</text>
</comment>
<dbReference type="InterPro" id="IPR002220">
    <property type="entry name" value="DapA-like"/>
</dbReference>
<evidence type="ECO:0000256" key="4">
    <source>
        <dbReference type="ARBA" id="ARBA00011881"/>
    </source>
</evidence>
<dbReference type="STRING" id="7868.ENSCMIP00000043176"/>
<evidence type="ECO:0000256" key="8">
    <source>
        <dbReference type="ARBA" id="ARBA00023270"/>
    </source>
</evidence>
<dbReference type="PANTHER" id="PTHR12128">
    <property type="entry name" value="DIHYDRODIPICOLINATE SYNTHASE"/>
    <property type="match status" value="1"/>
</dbReference>
<reference evidence="12" key="2">
    <citation type="journal article" date="2007" name="PLoS Biol.">
        <title>Survey sequencing and comparative analysis of the elephant shark (Callorhinchus milii) genome.</title>
        <authorList>
            <person name="Venkatesh B."/>
            <person name="Kirkness E.F."/>
            <person name="Loh Y.H."/>
            <person name="Halpern A.L."/>
            <person name="Lee A.P."/>
            <person name="Johnson J."/>
            <person name="Dandona N."/>
            <person name="Viswanathan L.D."/>
            <person name="Tay A."/>
            <person name="Venter J.C."/>
            <person name="Strausberg R.L."/>
            <person name="Brenner S."/>
        </authorList>
    </citation>
    <scope>NUCLEOTIDE SEQUENCE [LARGE SCALE GENOMIC DNA]</scope>
</reference>
<evidence type="ECO:0000256" key="10">
    <source>
        <dbReference type="ARBA" id="ARBA00044906"/>
    </source>
</evidence>
<keyword evidence="9" id="KW-0119">Carbohydrate metabolism</keyword>
<dbReference type="Proteomes" id="UP000314986">
    <property type="component" value="Unassembled WGS sequence"/>
</dbReference>
<dbReference type="Gene3D" id="3.20.20.70">
    <property type="entry name" value="Aldolase class I"/>
    <property type="match status" value="1"/>
</dbReference>
<reference evidence="11" key="5">
    <citation type="submission" date="2025-09" db="UniProtKB">
        <authorList>
            <consortium name="Ensembl"/>
        </authorList>
    </citation>
    <scope>IDENTIFICATION</scope>
</reference>
<reference evidence="12" key="3">
    <citation type="journal article" date="2014" name="Nature">
        <title>Elephant shark genome provides unique insights into gnathostome evolution.</title>
        <authorList>
            <consortium name="International Elephant Shark Genome Sequencing Consortium"/>
            <person name="Venkatesh B."/>
            <person name="Lee A.P."/>
            <person name="Ravi V."/>
            <person name="Maurya A.K."/>
            <person name="Lian M.M."/>
            <person name="Swann J.B."/>
            <person name="Ohta Y."/>
            <person name="Flajnik M.F."/>
            <person name="Sutoh Y."/>
            <person name="Kasahara M."/>
            <person name="Hoon S."/>
            <person name="Gangu V."/>
            <person name="Roy S.W."/>
            <person name="Irimia M."/>
            <person name="Korzh V."/>
            <person name="Kondrychyn I."/>
            <person name="Lim Z.W."/>
            <person name="Tay B.H."/>
            <person name="Tohari S."/>
            <person name="Kong K.W."/>
            <person name="Ho S."/>
            <person name="Lorente-Galdos B."/>
            <person name="Quilez J."/>
            <person name="Marques-Bonet T."/>
            <person name="Raney B.J."/>
            <person name="Ingham P.W."/>
            <person name="Tay A."/>
            <person name="Hillier L.W."/>
            <person name="Minx P."/>
            <person name="Boehm T."/>
            <person name="Wilson R.K."/>
            <person name="Brenner S."/>
            <person name="Warren W.C."/>
        </authorList>
    </citation>
    <scope>NUCLEOTIDE SEQUENCE [LARGE SCALE GENOMIC DNA]</scope>
</reference>
<dbReference type="GeneTree" id="ENSGT00530000063604"/>
<dbReference type="FunCoup" id="A0A4W3JVM9">
    <property type="interactions" value="10"/>
</dbReference>
<dbReference type="EC" id="4.1.3.3" evidence="5"/>
<evidence type="ECO:0000256" key="1">
    <source>
        <dbReference type="ARBA" id="ARBA00004496"/>
    </source>
</evidence>
<dbReference type="PRINTS" id="PR00146">
    <property type="entry name" value="DHPICSNTHASE"/>
</dbReference>
<evidence type="ECO:0000313" key="12">
    <source>
        <dbReference type="Proteomes" id="UP000314986"/>
    </source>
</evidence>
<dbReference type="GO" id="GO:0005737">
    <property type="term" value="C:cytoplasm"/>
    <property type="evidence" value="ECO:0007669"/>
    <property type="project" value="UniProtKB-SubCell"/>
</dbReference>
<name>A0A4W3JVM9_CALMI</name>
<keyword evidence="12" id="KW-1185">Reference proteome</keyword>
<proteinExistence type="inferred from homology"/>
<dbReference type="InParanoid" id="A0A4W3JVM9"/>
<sequence>MAIPRNNIHGLIAATFTPMTADDEINLPVIGPYVDYLVKVQGVKNIFVNGTTGEGISLTVEERKLVAEEWIKQGKDKLDQVIVHIGSLSLKETKQLVSIVSNARIVNVVVVVVTDALVKFLQEVASAAPNLPLYYYHIPELTGVFFNMEELLDGIEKKIPTFQGLKFTSSDLLDFGQCVYKYKDKFALLYGKDEVRTFSALLINRFYRSNMEPCSILVSALASKRTQVRFPGRTKA</sequence>
<evidence type="ECO:0000256" key="5">
    <source>
        <dbReference type="ARBA" id="ARBA00012911"/>
    </source>
</evidence>
<keyword evidence="7" id="KW-0456">Lyase</keyword>
<reference evidence="12" key="1">
    <citation type="journal article" date="2006" name="Science">
        <title>Ancient noncoding elements conserved in the human genome.</title>
        <authorList>
            <person name="Venkatesh B."/>
            <person name="Kirkness E.F."/>
            <person name="Loh Y.H."/>
            <person name="Halpern A.L."/>
            <person name="Lee A.P."/>
            <person name="Johnson J."/>
            <person name="Dandona N."/>
            <person name="Viswanathan L.D."/>
            <person name="Tay A."/>
            <person name="Venter J.C."/>
            <person name="Strausberg R.L."/>
            <person name="Brenner S."/>
        </authorList>
    </citation>
    <scope>NUCLEOTIDE SEQUENCE [LARGE SCALE GENOMIC DNA]</scope>
</reference>
<dbReference type="SUPFAM" id="SSF51569">
    <property type="entry name" value="Aldolase"/>
    <property type="match status" value="1"/>
</dbReference>
<dbReference type="InterPro" id="IPR013785">
    <property type="entry name" value="Aldolase_TIM"/>
</dbReference>
<reference evidence="11" key="4">
    <citation type="submission" date="2025-08" db="UniProtKB">
        <authorList>
            <consortium name="Ensembl"/>
        </authorList>
    </citation>
    <scope>IDENTIFICATION</scope>
</reference>
<evidence type="ECO:0000256" key="2">
    <source>
        <dbReference type="ARBA" id="ARBA00004878"/>
    </source>
</evidence>
<keyword evidence="6" id="KW-0963">Cytoplasm</keyword>
<dbReference type="OMA" id="EQIPNFA"/>
<dbReference type="Ensembl" id="ENSCMIT00000043798.1">
    <property type="protein sequence ID" value="ENSCMIP00000043176.1"/>
    <property type="gene ID" value="ENSCMIG00000017917.1"/>
</dbReference>